<evidence type="ECO:0000313" key="1">
    <source>
        <dbReference type="EMBL" id="KGX86940.1"/>
    </source>
</evidence>
<dbReference type="eggNOG" id="ENOG5030CDV">
    <property type="taxonomic scope" value="Bacteria"/>
</dbReference>
<protein>
    <submittedName>
        <fullName evidence="1">Uncharacterized protein</fullName>
    </submittedName>
</protein>
<evidence type="ECO:0000313" key="2">
    <source>
        <dbReference type="Proteomes" id="UP000030401"/>
    </source>
</evidence>
<gene>
    <name evidence="1" type="ORF">N784_03380</name>
</gene>
<organism evidence="1 2">
    <name type="scientific">Pontibacillus litoralis JSM 072002</name>
    <dbReference type="NCBI Taxonomy" id="1385512"/>
    <lineage>
        <taxon>Bacteria</taxon>
        <taxon>Bacillati</taxon>
        <taxon>Bacillota</taxon>
        <taxon>Bacilli</taxon>
        <taxon>Bacillales</taxon>
        <taxon>Bacillaceae</taxon>
        <taxon>Pontibacillus</taxon>
    </lineage>
</organism>
<dbReference type="OrthoDB" id="2967372at2"/>
<dbReference type="RefSeq" id="WP_036834040.1">
    <property type="nucleotide sequence ID" value="NZ_AVPG01000010.1"/>
</dbReference>
<dbReference type="Proteomes" id="UP000030401">
    <property type="component" value="Unassembled WGS sequence"/>
</dbReference>
<proteinExistence type="predicted"/>
<name>A0A0A5G766_9BACI</name>
<sequence length="174" mass="19725">MNIILMKYHPDQHVVVNLSSCSVSSVAGGIQYREAVHIPISSTILINHQIYERKGGEAKVIIVYDYEGNGKVVESDITQQPPNNEALLQMANLYVNDELQVKALYGDIVEHGLKYETMSEPLLLYAPMDVPLSFTFQQTEFLFKGYCTRPNTWAILCLHAEEENPFVVIEIEFT</sequence>
<dbReference type="AlphaFoldDB" id="A0A0A5G766"/>
<keyword evidence="2" id="KW-1185">Reference proteome</keyword>
<dbReference type="EMBL" id="AVPG01000010">
    <property type="protein sequence ID" value="KGX86940.1"/>
    <property type="molecule type" value="Genomic_DNA"/>
</dbReference>
<reference evidence="1 2" key="1">
    <citation type="submission" date="2013-08" db="EMBL/GenBank/DDBJ databases">
        <authorList>
            <person name="Huang J."/>
            <person name="Wang G."/>
        </authorList>
    </citation>
    <scope>NUCLEOTIDE SEQUENCE [LARGE SCALE GENOMIC DNA]</scope>
    <source>
        <strain evidence="1 2">JSM 072002</strain>
    </source>
</reference>
<comment type="caution">
    <text evidence="1">The sequence shown here is derived from an EMBL/GenBank/DDBJ whole genome shotgun (WGS) entry which is preliminary data.</text>
</comment>
<accession>A0A0A5G766</accession>